<accession>A0AAW6MCV1</accession>
<comment type="similarity">
    <text evidence="1">Belongs to the cation transport ATPase (P-type) (TC 3.A.3) family. Type IB subfamily.</text>
</comment>
<organism evidence="3 4">
    <name type="scientific">Bacteroides cellulosilyticus</name>
    <dbReference type="NCBI Taxonomy" id="246787"/>
    <lineage>
        <taxon>Bacteria</taxon>
        <taxon>Pseudomonadati</taxon>
        <taxon>Bacteroidota</taxon>
        <taxon>Bacteroidia</taxon>
        <taxon>Bacteroidales</taxon>
        <taxon>Bacteroidaceae</taxon>
        <taxon>Bacteroides</taxon>
    </lineage>
</organism>
<dbReference type="InterPro" id="IPR059000">
    <property type="entry name" value="ATPase_P-type_domA"/>
</dbReference>
<comment type="caution">
    <text evidence="3">The sequence shown here is derived from an EMBL/GenBank/DDBJ whole genome shotgun (WGS) entry which is preliminary data.</text>
</comment>
<sequence>FGAFALVLFPDTEPHMAEGAAVMLFFQVGELFQSYAVDKSRQSIADMMDIAPEYANVMEEGKLKQVDPFELAPDDEFIVMPGERMPLDGTVLTGESQ</sequence>
<dbReference type="Gene3D" id="2.70.150.10">
    <property type="entry name" value="Calcium-transporting ATPase, cytoplasmic transduction domain A"/>
    <property type="match status" value="1"/>
</dbReference>
<dbReference type="EMBL" id="JARFID010000945">
    <property type="protein sequence ID" value="MDE8698257.1"/>
    <property type="molecule type" value="Genomic_DNA"/>
</dbReference>
<feature type="non-terminal residue" evidence="3">
    <location>
        <position position="1"/>
    </location>
</feature>
<dbReference type="Proteomes" id="UP001221924">
    <property type="component" value="Unassembled WGS sequence"/>
</dbReference>
<dbReference type="InterPro" id="IPR051014">
    <property type="entry name" value="Cation_Transport_ATPase_IB"/>
</dbReference>
<dbReference type="SUPFAM" id="SSF81653">
    <property type="entry name" value="Calcium ATPase, transduction domain A"/>
    <property type="match status" value="1"/>
</dbReference>
<gene>
    <name evidence="3" type="ORF">PZH42_30400</name>
</gene>
<evidence type="ECO:0000256" key="1">
    <source>
        <dbReference type="ARBA" id="ARBA00006024"/>
    </source>
</evidence>
<proteinExistence type="inferred from homology"/>
<protein>
    <submittedName>
        <fullName evidence="3">Heavy metal translocating P-type ATPase</fullName>
    </submittedName>
</protein>
<evidence type="ECO:0000259" key="2">
    <source>
        <dbReference type="Pfam" id="PF00122"/>
    </source>
</evidence>
<dbReference type="PANTHER" id="PTHR48085">
    <property type="entry name" value="CADMIUM/ZINC-TRANSPORTING ATPASE HMA2-RELATED"/>
    <property type="match status" value="1"/>
</dbReference>
<reference evidence="3" key="1">
    <citation type="submission" date="2023-03" db="EMBL/GenBank/DDBJ databases">
        <title>DFI Biobank Strains.</title>
        <authorList>
            <person name="Mostad J."/>
            <person name="Paddock L."/>
            <person name="Medina S."/>
            <person name="Waligurski E."/>
            <person name="Barat B."/>
            <person name="Smith R."/>
            <person name="Burgo V."/>
            <person name="Metcalfe C."/>
            <person name="Woodson C."/>
            <person name="Sundararajan A."/>
            <person name="Ramaswamy R."/>
            <person name="Lin H."/>
            <person name="Pamer E.G."/>
        </authorList>
    </citation>
    <scope>NUCLEOTIDE SEQUENCE</scope>
    <source>
        <strain evidence="3">DFI.9.5</strain>
    </source>
</reference>
<dbReference type="GO" id="GO:0016020">
    <property type="term" value="C:membrane"/>
    <property type="evidence" value="ECO:0007669"/>
    <property type="project" value="TreeGrafter"/>
</dbReference>
<evidence type="ECO:0000313" key="4">
    <source>
        <dbReference type="Proteomes" id="UP001221924"/>
    </source>
</evidence>
<name>A0AAW6MCV1_9BACE</name>
<dbReference type="InterPro" id="IPR008250">
    <property type="entry name" value="ATPase_P-typ_transduc_dom_A_sf"/>
</dbReference>
<dbReference type="GO" id="GO:0015086">
    <property type="term" value="F:cadmium ion transmembrane transporter activity"/>
    <property type="evidence" value="ECO:0007669"/>
    <property type="project" value="TreeGrafter"/>
</dbReference>
<dbReference type="AlphaFoldDB" id="A0AAW6MCV1"/>
<feature type="non-terminal residue" evidence="3">
    <location>
        <position position="97"/>
    </location>
</feature>
<dbReference type="Pfam" id="PF00122">
    <property type="entry name" value="E1-E2_ATPase"/>
    <property type="match status" value="1"/>
</dbReference>
<feature type="domain" description="P-type ATPase A" evidence="2">
    <location>
        <begin position="50"/>
        <end position="96"/>
    </location>
</feature>
<dbReference type="PANTHER" id="PTHR48085:SF5">
    <property type="entry name" value="CADMIUM_ZINC-TRANSPORTING ATPASE HMA4-RELATED"/>
    <property type="match status" value="1"/>
</dbReference>
<evidence type="ECO:0000313" key="3">
    <source>
        <dbReference type="EMBL" id="MDE8698257.1"/>
    </source>
</evidence>